<dbReference type="AlphaFoldDB" id="A0A4Q1DAV6"/>
<keyword evidence="4 10" id="KW-0808">Transferase</keyword>
<evidence type="ECO:0000256" key="6">
    <source>
        <dbReference type="ARBA" id="ARBA00023209"/>
    </source>
</evidence>
<dbReference type="GO" id="GO:0005737">
    <property type="term" value="C:cytoplasm"/>
    <property type="evidence" value="ECO:0007669"/>
    <property type="project" value="UniProtKB-SubCell"/>
</dbReference>
<evidence type="ECO:0000256" key="2">
    <source>
        <dbReference type="ARBA" id="ARBA00022490"/>
    </source>
</evidence>
<evidence type="ECO:0000256" key="1">
    <source>
        <dbReference type="ARBA" id="ARBA00001232"/>
    </source>
</evidence>
<keyword evidence="11" id="KW-0012">Acyltransferase</keyword>
<dbReference type="PANTHER" id="PTHR30100:SF1">
    <property type="entry name" value="PHOSPHATE ACYLTRANSFERASE"/>
    <property type="match status" value="1"/>
</dbReference>
<dbReference type="SUPFAM" id="SSF53659">
    <property type="entry name" value="Isocitrate/Isopropylmalate dehydrogenase-like"/>
    <property type="match status" value="1"/>
</dbReference>
<evidence type="ECO:0000313" key="11">
    <source>
        <dbReference type="EMBL" id="RXK86547.1"/>
    </source>
</evidence>
<evidence type="ECO:0000256" key="3">
    <source>
        <dbReference type="ARBA" id="ARBA00022516"/>
    </source>
</evidence>
<dbReference type="NCBIfam" id="TIGR00182">
    <property type="entry name" value="plsX"/>
    <property type="match status" value="1"/>
</dbReference>
<evidence type="ECO:0000313" key="12">
    <source>
        <dbReference type="Proteomes" id="UP000290545"/>
    </source>
</evidence>
<comment type="similarity">
    <text evidence="10">Belongs to the PlsX family.</text>
</comment>
<keyword evidence="6 10" id="KW-0594">Phospholipid biosynthesis</keyword>
<accession>A0A4Q1DAV6</accession>
<dbReference type="HAMAP" id="MF_00019">
    <property type="entry name" value="PlsX"/>
    <property type="match status" value="1"/>
</dbReference>
<name>A0A4Q1DAV6_9BACT</name>
<comment type="function">
    <text evidence="10">Catalyzes the reversible formation of acyl-phosphate (acyl-PO(4)) from acyl-[acyl-carrier-protein] (acyl-ACP). This enzyme utilizes acyl-ACP as fatty acyl donor, but not acyl-CoA.</text>
</comment>
<dbReference type="Pfam" id="PF02504">
    <property type="entry name" value="FA_synthesis"/>
    <property type="match status" value="1"/>
</dbReference>
<sequence length="322" mass="34838">MNIGIDMMGGDYAPLEAVRGLRLYLDEPNVNDPATLFCIGQQEHVVPLLEQHGLHAHPQIKVIPAPEVIGYNEHPTKALKEKQQSSIAIGFYLLATGKVDAFLSAGNTGAMLVGAMYSIKAIEGVQRPTIATFLPKLNGGTGLLLDVGLNADCKPEHLNQFALLGSLYASNILGIPDPRVALLNVGEEESKGNLLAQATYPLLKENKQLHFTGNVEGRDVFQDKADVIVCDGFTGNIVLKMAESFYDIAAERKLAQDEYLQRFHYENYGGTPVLGVSKPVIIGHGISNAKAFKNMIHLGEKMVSSAFCDAIRSSFTQSSTGQ</sequence>
<proteinExistence type="inferred from homology"/>
<keyword evidence="5 10" id="KW-0443">Lipid metabolism</keyword>
<comment type="pathway">
    <text evidence="10">Lipid metabolism; phospholipid metabolism.</text>
</comment>
<comment type="subcellular location">
    <subcellularLocation>
        <location evidence="10">Cytoplasm</location>
    </subcellularLocation>
    <text evidence="10">Associated with the membrane possibly through PlsY.</text>
</comment>
<dbReference type="OrthoDB" id="9806408at2"/>
<dbReference type="PANTHER" id="PTHR30100">
    <property type="entry name" value="FATTY ACID/PHOSPHOLIPID SYNTHESIS PROTEIN PLSX"/>
    <property type="match status" value="1"/>
</dbReference>
<reference evidence="11 12" key="1">
    <citation type="submission" date="2019-01" db="EMBL/GenBank/DDBJ databases">
        <title>Filimonas sp. strain TTM-71.</title>
        <authorList>
            <person name="Chen W.-M."/>
        </authorList>
    </citation>
    <scope>NUCLEOTIDE SEQUENCE [LARGE SCALE GENOMIC DNA]</scope>
    <source>
        <strain evidence="11 12">TTM-71</strain>
    </source>
</reference>
<dbReference type="PIRSF" id="PIRSF002465">
    <property type="entry name" value="Phsphlp_syn_PlsX"/>
    <property type="match status" value="1"/>
</dbReference>
<dbReference type="EC" id="2.3.1.274" evidence="8 10"/>
<comment type="catalytic activity">
    <reaction evidence="1 10">
        <text>a fatty acyl-[ACP] + phosphate = an acyl phosphate + holo-[ACP]</text>
        <dbReference type="Rhea" id="RHEA:42292"/>
        <dbReference type="Rhea" id="RHEA-COMP:9685"/>
        <dbReference type="Rhea" id="RHEA-COMP:14125"/>
        <dbReference type="ChEBI" id="CHEBI:43474"/>
        <dbReference type="ChEBI" id="CHEBI:59918"/>
        <dbReference type="ChEBI" id="CHEBI:64479"/>
        <dbReference type="ChEBI" id="CHEBI:138651"/>
        <dbReference type="EC" id="2.3.1.274"/>
    </reaction>
</comment>
<evidence type="ECO:0000256" key="10">
    <source>
        <dbReference type="HAMAP-Rule" id="MF_00019"/>
    </source>
</evidence>
<organism evidence="11 12">
    <name type="scientific">Filimonas effusa</name>
    <dbReference type="NCBI Taxonomy" id="2508721"/>
    <lineage>
        <taxon>Bacteria</taxon>
        <taxon>Pseudomonadati</taxon>
        <taxon>Bacteroidota</taxon>
        <taxon>Chitinophagia</taxon>
        <taxon>Chitinophagales</taxon>
        <taxon>Chitinophagaceae</taxon>
        <taxon>Filimonas</taxon>
    </lineage>
</organism>
<gene>
    <name evidence="10 11" type="primary">plsX</name>
    <name evidence="11" type="ORF">ESB13_07000</name>
</gene>
<evidence type="ECO:0000256" key="5">
    <source>
        <dbReference type="ARBA" id="ARBA00023098"/>
    </source>
</evidence>
<dbReference type="GO" id="GO:0043811">
    <property type="term" value="F:phosphate:acyl-[acyl carrier protein] acyltransferase activity"/>
    <property type="evidence" value="ECO:0007669"/>
    <property type="project" value="UniProtKB-UniRule"/>
</dbReference>
<dbReference type="RefSeq" id="WP_129002296.1">
    <property type="nucleotide sequence ID" value="NZ_SDHZ01000001.1"/>
</dbReference>
<dbReference type="Proteomes" id="UP000290545">
    <property type="component" value="Unassembled WGS sequence"/>
</dbReference>
<keyword evidence="2 10" id="KW-0963">Cytoplasm</keyword>
<dbReference type="EMBL" id="SDHZ01000001">
    <property type="protein sequence ID" value="RXK86547.1"/>
    <property type="molecule type" value="Genomic_DNA"/>
</dbReference>
<dbReference type="InterPro" id="IPR003664">
    <property type="entry name" value="FA_synthesis"/>
</dbReference>
<dbReference type="GO" id="GO:0006633">
    <property type="term" value="P:fatty acid biosynthetic process"/>
    <property type="evidence" value="ECO:0007669"/>
    <property type="project" value="UniProtKB-UniRule"/>
</dbReference>
<evidence type="ECO:0000256" key="4">
    <source>
        <dbReference type="ARBA" id="ARBA00022679"/>
    </source>
</evidence>
<dbReference type="Gene3D" id="3.40.718.10">
    <property type="entry name" value="Isopropylmalate Dehydrogenase"/>
    <property type="match status" value="1"/>
</dbReference>
<comment type="caution">
    <text evidence="11">The sequence shown here is derived from an EMBL/GenBank/DDBJ whole genome shotgun (WGS) entry which is preliminary data.</text>
</comment>
<dbReference type="InterPro" id="IPR012281">
    <property type="entry name" value="Phospholipid_synth_PlsX-like"/>
</dbReference>
<keyword evidence="7 10" id="KW-1208">Phospholipid metabolism</keyword>
<keyword evidence="3 10" id="KW-0444">Lipid biosynthesis</keyword>
<evidence type="ECO:0000256" key="8">
    <source>
        <dbReference type="ARBA" id="ARBA00024069"/>
    </source>
</evidence>
<dbReference type="UniPathway" id="UPA00085"/>
<evidence type="ECO:0000256" key="7">
    <source>
        <dbReference type="ARBA" id="ARBA00023264"/>
    </source>
</evidence>
<evidence type="ECO:0000256" key="9">
    <source>
        <dbReference type="ARBA" id="ARBA00046608"/>
    </source>
</evidence>
<comment type="subunit">
    <text evidence="9 10">Homodimer. Probably interacts with PlsY.</text>
</comment>
<protein>
    <recommendedName>
        <fullName evidence="8 10">Phosphate acyltransferase</fullName>
        <ecNumber evidence="8 10">2.3.1.274</ecNumber>
    </recommendedName>
    <alternativeName>
        <fullName evidence="10">Acyl-ACP phosphotransacylase</fullName>
    </alternativeName>
    <alternativeName>
        <fullName evidence="10">Acyl-[acyl-carrier-protein]--phosphate acyltransferase</fullName>
    </alternativeName>
    <alternativeName>
        <fullName evidence="10">Phosphate-acyl-ACP acyltransferase</fullName>
    </alternativeName>
</protein>
<dbReference type="GO" id="GO:0008654">
    <property type="term" value="P:phospholipid biosynthetic process"/>
    <property type="evidence" value="ECO:0007669"/>
    <property type="project" value="UniProtKB-KW"/>
</dbReference>
<keyword evidence="12" id="KW-1185">Reference proteome</keyword>